<dbReference type="AlphaFoldDB" id="A0A7D4BIJ3"/>
<evidence type="ECO:0000313" key="2">
    <source>
        <dbReference type="Proteomes" id="UP000503088"/>
    </source>
</evidence>
<protein>
    <recommendedName>
        <fullName evidence="3">Lipoprotein</fullName>
    </recommendedName>
</protein>
<reference evidence="1 2" key="1">
    <citation type="submission" date="2020-01" db="EMBL/GenBank/DDBJ databases">
        <authorList>
            <person name="Gulvik C.A."/>
            <person name="Batra D.G."/>
        </authorList>
    </citation>
    <scope>NUCLEOTIDE SEQUENCE [LARGE SCALE GENOMIC DNA]</scope>
    <source>
        <strain evidence="1 2">W9323</strain>
    </source>
</reference>
<dbReference type="KEGG" id="kpul:GXN76_14005"/>
<gene>
    <name evidence="1" type="ORF">GXN76_14005</name>
</gene>
<dbReference type="InterPro" id="IPR011044">
    <property type="entry name" value="Quino_amine_DH_bsu"/>
</dbReference>
<dbReference type="PROSITE" id="PS51257">
    <property type="entry name" value="PROKAR_LIPOPROTEIN"/>
    <property type="match status" value="1"/>
</dbReference>
<dbReference type="EMBL" id="CP048104">
    <property type="protein sequence ID" value="QKG85455.1"/>
    <property type="molecule type" value="Genomic_DNA"/>
</dbReference>
<organism evidence="1 2">
    <name type="scientific">Kroppenstedtia pulmonis</name>
    <dbReference type="NCBI Taxonomy" id="1380685"/>
    <lineage>
        <taxon>Bacteria</taxon>
        <taxon>Bacillati</taxon>
        <taxon>Bacillota</taxon>
        <taxon>Bacilli</taxon>
        <taxon>Bacillales</taxon>
        <taxon>Thermoactinomycetaceae</taxon>
        <taxon>Kroppenstedtia</taxon>
    </lineage>
</organism>
<sequence>MKKGIIIMVALLLTLLTSCSDKEVDLTKGKYGVIYTSSSDEKSIFATIDEQGRIQSQAKFKSMGVFQIVPDEQGGYIFPSYFTIVRTHIEPDGKIKLSHVRDQTSFFMKEKDMEINLFNSDIETNTLEVKKGKQSNKLVLPGVFEVATADQSHIYLTSDLVHKEKDTSQLYVVDHRKNKLIRKIPFREASSNDIRIINGKIVIALGDQYLSTIDLDTWKVEDIKLPKKNPYKIITDQDDIYLTTEKGWVMRLDQNFKVKETVKLDKIYHARIQGVHFYIFNQLNEKERYGYIKVYDKKTWKKKKEVFLPNLEDELLVQDFVLLDHQ</sequence>
<proteinExistence type="predicted"/>
<evidence type="ECO:0008006" key="3">
    <source>
        <dbReference type="Google" id="ProtNLM"/>
    </source>
</evidence>
<name>A0A7D4BIJ3_9BACL</name>
<dbReference type="Proteomes" id="UP000503088">
    <property type="component" value="Chromosome"/>
</dbReference>
<dbReference type="RefSeq" id="WP_173224119.1">
    <property type="nucleotide sequence ID" value="NZ_CP048104.1"/>
</dbReference>
<evidence type="ECO:0000313" key="1">
    <source>
        <dbReference type="EMBL" id="QKG85455.1"/>
    </source>
</evidence>
<keyword evidence="2" id="KW-1185">Reference proteome</keyword>
<accession>A0A7D4BIJ3</accession>
<dbReference type="SUPFAM" id="SSF50969">
    <property type="entry name" value="YVTN repeat-like/Quinoprotein amine dehydrogenase"/>
    <property type="match status" value="1"/>
</dbReference>